<evidence type="ECO:0000256" key="1">
    <source>
        <dbReference type="SAM" id="Phobius"/>
    </source>
</evidence>
<dbReference type="PROSITE" id="PS50072">
    <property type="entry name" value="CSA_PPIASE_2"/>
    <property type="match status" value="1"/>
</dbReference>
<gene>
    <name evidence="3" type="ORF">A3770_01p06630</name>
</gene>
<dbReference type="AlphaFoldDB" id="A0A5B8MEP8"/>
<keyword evidence="1" id="KW-0812">Transmembrane</keyword>
<dbReference type="Proteomes" id="UP000316726">
    <property type="component" value="Chromosome 1"/>
</dbReference>
<accession>A0A5B8MEP8</accession>
<dbReference type="OrthoDB" id="423037at2759"/>
<keyword evidence="1" id="KW-1133">Transmembrane helix</keyword>
<evidence type="ECO:0000313" key="4">
    <source>
        <dbReference type="Proteomes" id="UP000316726"/>
    </source>
</evidence>
<keyword evidence="1" id="KW-0472">Membrane</keyword>
<evidence type="ECO:0000259" key="2">
    <source>
        <dbReference type="PROSITE" id="PS50072"/>
    </source>
</evidence>
<dbReference type="EMBL" id="CP031034">
    <property type="protein sequence ID" value="QDZ18145.1"/>
    <property type="molecule type" value="Genomic_DNA"/>
</dbReference>
<feature type="domain" description="PPIase cyclophilin-type" evidence="2">
    <location>
        <begin position="25"/>
        <end position="162"/>
    </location>
</feature>
<evidence type="ECO:0000313" key="3">
    <source>
        <dbReference type="EMBL" id="QDZ18145.1"/>
    </source>
</evidence>
<dbReference type="InterPro" id="IPR002130">
    <property type="entry name" value="Cyclophilin-type_PPIase_dom"/>
</dbReference>
<name>A0A5B8MEP8_9CHLO</name>
<reference evidence="3 4" key="1">
    <citation type="submission" date="2018-07" db="EMBL/GenBank/DDBJ databases">
        <title>The complete nuclear genome of the prasinophyte Chloropicon primus (CCMP1205).</title>
        <authorList>
            <person name="Pombert J.-F."/>
            <person name="Otis C."/>
            <person name="Turmel M."/>
            <person name="Lemieux C."/>
        </authorList>
    </citation>
    <scope>NUCLEOTIDE SEQUENCE [LARGE SCALE GENOMIC DNA]</scope>
    <source>
        <strain evidence="3 4">CCMP1205</strain>
    </source>
</reference>
<keyword evidence="3" id="KW-0413">Isomerase</keyword>
<feature type="transmembrane region" description="Helical" evidence="1">
    <location>
        <begin position="224"/>
        <end position="249"/>
    </location>
</feature>
<dbReference type="Pfam" id="PF00160">
    <property type="entry name" value="Pro_isomerase"/>
    <property type="match status" value="1"/>
</dbReference>
<organism evidence="3 4">
    <name type="scientific">Chloropicon primus</name>
    <dbReference type="NCBI Taxonomy" id="1764295"/>
    <lineage>
        <taxon>Eukaryota</taxon>
        <taxon>Viridiplantae</taxon>
        <taxon>Chlorophyta</taxon>
        <taxon>Chloropicophyceae</taxon>
        <taxon>Chloropicales</taxon>
        <taxon>Chloropicaceae</taxon>
        <taxon>Chloropicon</taxon>
    </lineage>
</organism>
<keyword evidence="4" id="KW-1185">Reference proteome</keyword>
<protein>
    <submittedName>
        <fullName evidence="3">Cyclophilin-type peptidyl-prolyl cis-trans isomerase</fullName>
    </submittedName>
</protein>
<dbReference type="GO" id="GO:0003755">
    <property type="term" value="F:peptidyl-prolyl cis-trans isomerase activity"/>
    <property type="evidence" value="ECO:0007669"/>
    <property type="project" value="InterPro"/>
</dbReference>
<dbReference type="InterPro" id="IPR029000">
    <property type="entry name" value="Cyclophilin-like_dom_sf"/>
</dbReference>
<dbReference type="Gene3D" id="2.40.100.10">
    <property type="entry name" value="Cyclophilin-like"/>
    <property type="match status" value="1"/>
</dbReference>
<proteinExistence type="predicted"/>
<sequence>MSPSSEGMRDRAPEEFIVDFRTSKGEFSVVFTRDWASHGVDRVFNLVRNGFFDKGGGYERGARFYRVLKNWVCQFGVSPDPEISAVYDYRNDVDGAILPDDAVVASNERGTVSFSAAYSEKEMAVNRTTELYINYLNNSRLDAHGFAPVGRVASGLEVVDAFYDLYGEMVDACSLHPEKNNTCHGVNETLLYSQGEAYLEREFPRLDFILSASIRGEEGYGDNVGWALASIPFLACALAVCACASFVAYRKKRHRDRPQVQMVKYENVGDEEDEDNQLFH</sequence>
<dbReference type="SUPFAM" id="SSF50891">
    <property type="entry name" value="Cyclophilin-like"/>
    <property type="match status" value="1"/>
</dbReference>
<dbReference type="STRING" id="1764295.A0A5B8MEP8"/>